<dbReference type="AlphaFoldDB" id="A1BI37"/>
<evidence type="ECO:0000313" key="3">
    <source>
        <dbReference type="Proteomes" id="UP000008701"/>
    </source>
</evidence>
<dbReference type="CDD" id="cd09766">
    <property type="entry name" value="Csx15_I-U"/>
    <property type="match status" value="1"/>
</dbReference>
<dbReference type="STRING" id="290317.Cpha266_2052"/>
<dbReference type="EMBL" id="CP000492">
    <property type="protein sequence ID" value="ABL66064.1"/>
    <property type="molecule type" value="Genomic_DNA"/>
</dbReference>
<dbReference type="HOGENOM" id="CLU_122744_0_0_10"/>
<proteinExistence type="predicted"/>
<evidence type="ECO:0000313" key="2">
    <source>
        <dbReference type="EMBL" id="ABL66064.1"/>
    </source>
</evidence>
<sequence length="190" mass="21900">MNEFFTQNNLLVVFWYTAGIVSIIELLEYLVTRNIPWLLRLIRGLWRGVARRFRGDISQGARQLIINFSGHPVLPGQQQDIGQMMHWSSSEVINVSIGNVPEDHNFVPSIEKSVEKIPLSPEEWQSIPVVVIPSGYSQIWSVVMAELHGRLGYFPDVVRLRFSSSISNEKFEVAEIMNLREVRHNSRDKR</sequence>
<protein>
    <submittedName>
        <fullName evidence="2">Uncharacterized protein</fullName>
    </submittedName>
</protein>
<keyword evidence="1" id="KW-1133">Transmembrane helix</keyword>
<gene>
    <name evidence="2" type="ordered locus">Cpha266_2052</name>
</gene>
<name>A1BI37_CHLPD</name>
<evidence type="ECO:0000256" key="1">
    <source>
        <dbReference type="SAM" id="Phobius"/>
    </source>
</evidence>
<dbReference type="OrthoDB" id="597445at2"/>
<feature type="transmembrane region" description="Helical" evidence="1">
    <location>
        <begin position="12"/>
        <end position="31"/>
    </location>
</feature>
<dbReference type="Proteomes" id="UP000008701">
    <property type="component" value="Chromosome"/>
</dbReference>
<dbReference type="eggNOG" id="COG2865">
    <property type="taxonomic scope" value="Bacteria"/>
</dbReference>
<keyword evidence="1" id="KW-0812">Transmembrane</keyword>
<keyword evidence="1" id="KW-0472">Membrane</keyword>
<dbReference type="KEGG" id="cph:Cpha266_2052"/>
<organism evidence="2 3">
    <name type="scientific">Chlorobium phaeobacteroides (strain DSM 266 / SMG 266 / 2430)</name>
    <dbReference type="NCBI Taxonomy" id="290317"/>
    <lineage>
        <taxon>Bacteria</taxon>
        <taxon>Pseudomonadati</taxon>
        <taxon>Chlorobiota</taxon>
        <taxon>Chlorobiia</taxon>
        <taxon>Chlorobiales</taxon>
        <taxon>Chlorobiaceae</taxon>
        <taxon>Chlorobium/Pelodictyon group</taxon>
        <taxon>Chlorobium</taxon>
    </lineage>
</organism>
<accession>A1BI37</accession>
<reference evidence="2 3" key="1">
    <citation type="submission" date="2006-12" db="EMBL/GenBank/DDBJ databases">
        <title>Complete sequence of Chlorobium phaeobacteroides DSM 266.</title>
        <authorList>
            <consortium name="US DOE Joint Genome Institute"/>
            <person name="Copeland A."/>
            <person name="Lucas S."/>
            <person name="Lapidus A."/>
            <person name="Barry K."/>
            <person name="Detter J.C."/>
            <person name="Glavina del Rio T."/>
            <person name="Hammon N."/>
            <person name="Israni S."/>
            <person name="Pitluck S."/>
            <person name="Goltsman E."/>
            <person name="Schmutz J."/>
            <person name="Larimer F."/>
            <person name="Land M."/>
            <person name="Hauser L."/>
            <person name="Mikhailova N."/>
            <person name="Li T."/>
            <person name="Overmann J."/>
            <person name="Bryant D.A."/>
            <person name="Richardson P."/>
        </authorList>
    </citation>
    <scope>NUCLEOTIDE SEQUENCE [LARGE SCALE GENOMIC DNA]</scope>
    <source>
        <strain evidence="2 3">DSM 266</strain>
    </source>
</reference>
<dbReference type="NCBIfam" id="NF040560">
    <property type="entry name" value="CAS_Csx15"/>
    <property type="match status" value="1"/>
</dbReference>
<dbReference type="RefSeq" id="WP_011745866.1">
    <property type="nucleotide sequence ID" value="NC_008639.1"/>
</dbReference>
<keyword evidence="3" id="KW-1185">Reference proteome</keyword>